<dbReference type="GO" id="GO:0030170">
    <property type="term" value="F:pyridoxal phosphate binding"/>
    <property type="evidence" value="ECO:0007669"/>
    <property type="project" value="UniProtKB-UniRule"/>
</dbReference>
<dbReference type="PIRSF" id="PIRSF000521">
    <property type="entry name" value="Transaminase_4ab_Lys_Orn"/>
    <property type="match status" value="1"/>
</dbReference>
<dbReference type="GO" id="GO:0004015">
    <property type="term" value="F:adenosylmethionine-8-amino-7-oxononanoate transaminase activity"/>
    <property type="evidence" value="ECO:0007669"/>
    <property type="project" value="UniProtKB-UniRule"/>
</dbReference>
<feature type="site" description="Participates in the substrate recognition with KAPA and in a stacking interaction with the adenine ring of SAM" evidence="11">
    <location>
        <position position="29"/>
    </location>
</feature>
<dbReference type="InterPro" id="IPR005815">
    <property type="entry name" value="BioA"/>
</dbReference>
<dbReference type="Gene3D" id="3.40.640.10">
    <property type="entry name" value="Type I PLP-dependent aspartate aminotransferase-like (Major domain)"/>
    <property type="match status" value="1"/>
</dbReference>
<keyword evidence="6 11" id="KW-0808">Transferase</keyword>
<dbReference type="HAMAP" id="MF_00834">
    <property type="entry name" value="BioA"/>
    <property type="match status" value="1"/>
</dbReference>
<dbReference type="InterPro" id="IPR049704">
    <property type="entry name" value="Aminotrans_3_PPA_site"/>
</dbReference>
<evidence type="ECO:0000256" key="10">
    <source>
        <dbReference type="ARBA" id="ARBA00060970"/>
    </source>
</evidence>
<dbReference type="PROSITE" id="PS00600">
    <property type="entry name" value="AA_TRANSFER_CLASS_3"/>
    <property type="match status" value="1"/>
</dbReference>
<dbReference type="FunFam" id="3.40.640.10:FF:000078">
    <property type="entry name" value="Adenosylmethionine-8-amino-7-oxononanoate aminotransferase"/>
    <property type="match status" value="1"/>
</dbReference>
<dbReference type="GO" id="GO:0005737">
    <property type="term" value="C:cytoplasm"/>
    <property type="evidence" value="ECO:0007669"/>
    <property type="project" value="UniProtKB-SubCell"/>
</dbReference>
<comment type="caution">
    <text evidence="12">The sequence shown here is derived from an EMBL/GenBank/DDBJ whole genome shotgun (WGS) entry which is preliminary data.</text>
</comment>
<evidence type="ECO:0000256" key="1">
    <source>
        <dbReference type="ARBA" id="ARBA00001933"/>
    </source>
</evidence>
<accession>A0A520X9W6</accession>
<evidence type="ECO:0000256" key="5">
    <source>
        <dbReference type="ARBA" id="ARBA00022576"/>
    </source>
</evidence>
<dbReference type="AlphaFoldDB" id="A0A520X9W6"/>
<dbReference type="InterPro" id="IPR015422">
    <property type="entry name" value="PyrdxlP-dep_Trfase_small"/>
</dbReference>
<organism evidence="12 13">
    <name type="scientific">Candidatus Acidulodesulfobacterium acidiphilum</name>
    <dbReference type="NCBI Taxonomy" id="2597224"/>
    <lineage>
        <taxon>Bacteria</taxon>
        <taxon>Deltaproteobacteria</taxon>
        <taxon>Candidatus Acidulodesulfobacterales</taxon>
        <taxon>Candidatus Acidulodesulfobacterium</taxon>
    </lineage>
</organism>
<comment type="catalytic activity">
    <reaction evidence="11">
        <text>(8S)-8-amino-7-oxononanoate + S-adenosyl-L-methionine = S-adenosyl-4-methylsulfanyl-2-oxobutanoate + (7R,8S)-7,8-diammoniononanoate</text>
        <dbReference type="Rhea" id="RHEA:16861"/>
        <dbReference type="ChEBI" id="CHEBI:16490"/>
        <dbReference type="ChEBI" id="CHEBI:59789"/>
        <dbReference type="ChEBI" id="CHEBI:149468"/>
        <dbReference type="ChEBI" id="CHEBI:149469"/>
        <dbReference type="EC" id="2.6.1.62"/>
    </reaction>
</comment>
<reference evidence="12 13" key="1">
    <citation type="submission" date="2019-01" db="EMBL/GenBank/DDBJ databases">
        <title>Insights into ecological role of a new deltaproteobacterial order Candidatus Sinidesulfobacterales (Sva0485) by metagenomics and metatranscriptomics.</title>
        <authorList>
            <person name="Tan S."/>
            <person name="Liu J."/>
            <person name="Fang Y."/>
            <person name="Hedlund B."/>
            <person name="Lian Z.-H."/>
            <person name="Huang L.-Y."/>
            <person name="Li J.-T."/>
            <person name="Huang L.-N."/>
            <person name="Li W.-J."/>
            <person name="Jiang H.-C."/>
            <person name="Dong H.-L."/>
            <person name="Shu W.-S."/>
        </authorList>
    </citation>
    <scope>NUCLEOTIDE SEQUENCE [LARGE SCALE GENOMIC DNA]</scope>
    <source>
        <strain evidence="12">AP4</strain>
    </source>
</reference>
<evidence type="ECO:0000256" key="7">
    <source>
        <dbReference type="ARBA" id="ARBA00022691"/>
    </source>
</evidence>
<dbReference type="UniPathway" id="UPA00078">
    <property type="reaction ID" value="UER00160"/>
</dbReference>
<keyword evidence="4 11" id="KW-0963">Cytoplasm</keyword>
<name>A0A520X9W6_9DELT</name>
<comment type="caution">
    <text evidence="11">Lacks conserved residue(s) required for the propagation of feature annotation.</text>
</comment>
<evidence type="ECO:0000313" key="13">
    <source>
        <dbReference type="Proteomes" id="UP000322454"/>
    </source>
</evidence>
<evidence type="ECO:0000256" key="2">
    <source>
        <dbReference type="ARBA" id="ARBA00004496"/>
    </source>
</evidence>
<keyword evidence="5 11" id="KW-0032">Aminotransferase</keyword>
<feature type="binding site" evidence="11">
    <location>
        <position position="426"/>
    </location>
    <ligand>
        <name>substrate</name>
    </ligand>
</feature>
<comment type="cofactor">
    <cofactor evidence="1 11">
        <name>pyridoxal 5'-phosphate</name>
        <dbReference type="ChEBI" id="CHEBI:597326"/>
    </cofactor>
</comment>
<evidence type="ECO:0000256" key="6">
    <source>
        <dbReference type="ARBA" id="ARBA00022679"/>
    </source>
</evidence>
<protein>
    <recommendedName>
        <fullName evidence="11">Adenosylmethionine-8-amino-7-oxononanoate aminotransferase</fullName>
        <ecNumber evidence="11">2.6.1.62</ecNumber>
    </recommendedName>
    <alternativeName>
        <fullName evidence="11">7,8-diamino-pelargonic acid aminotransferase</fullName>
        <shortName evidence="11">DAPA AT</shortName>
        <shortName evidence="11">DAPA aminotransferase</shortName>
    </alternativeName>
    <alternativeName>
        <fullName evidence="11">7,8-diaminononanoate synthase</fullName>
        <shortName evidence="11">DANS</shortName>
    </alternativeName>
    <alternativeName>
        <fullName evidence="11">Diaminopelargonic acid synthase</fullName>
    </alternativeName>
</protein>
<evidence type="ECO:0000256" key="4">
    <source>
        <dbReference type="ARBA" id="ARBA00022490"/>
    </source>
</evidence>
<dbReference type="Proteomes" id="UP000322454">
    <property type="component" value="Unassembled WGS sequence"/>
</dbReference>
<dbReference type="InterPro" id="IPR015424">
    <property type="entry name" value="PyrdxlP-dep_Trfase"/>
</dbReference>
<dbReference type="InterPro" id="IPR005814">
    <property type="entry name" value="Aminotrans_3"/>
</dbReference>
<gene>
    <name evidence="11 12" type="primary">bioA</name>
    <name evidence="12" type="ORF">EVJ48_08005</name>
</gene>
<keyword evidence="9 11" id="KW-0663">Pyridoxal phosphate</keyword>
<dbReference type="InterPro" id="IPR015421">
    <property type="entry name" value="PyrdxlP-dep_Trfase_major"/>
</dbReference>
<comment type="pathway">
    <text evidence="11">Cofactor biosynthesis; biotin biosynthesis; 7,8-diaminononanoate from 8-amino-7-oxononanoate (SAM route): step 1/1.</text>
</comment>
<proteinExistence type="inferred from homology"/>
<dbReference type="PANTHER" id="PTHR42684:SF17">
    <property type="entry name" value="ADENOSYLMETHIONINE-8-AMINO-7-OXONONANOATE AMINOTRANSFERASE"/>
    <property type="match status" value="1"/>
</dbReference>
<dbReference type="Pfam" id="PF00202">
    <property type="entry name" value="Aminotran_3"/>
    <property type="match status" value="1"/>
</dbReference>
<comment type="subunit">
    <text evidence="3 11">Homodimer.</text>
</comment>
<evidence type="ECO:0000256" key="3">
    <source>
        <dbReference type="ARBA" id="ARBA00011738"/>
    </source>
</evidence>
<comment type="similarity">
    <text evidence="10 11">Belongs to the class-III pyridoxal-phosphate-dependent aminotransferase family. BioA subfamily.</text>
</comment>
<dbReference type="SUPFAM" id="SSF53383">
    <property type="entry name" value="PLP-dependent transferases"/>
    <property type="match status" value="1"/>
</dbReference>
<evidence type="ECO:0000256" key="8">
    <source>
        <dbReference type="ARBA" id="ARBA00022756"/>
    </source>
</evidence>
<keyword evidence="8 11" id="KW-0093">Biotin biosynthesis</keyword>
<dbReference type="Gene3D" id="3.90.1150.10">
    <property type="entry name" value="Aspartate Aminotransferase, domain 1"/>
    <property type="match status" value="1"/>
</dbReference>
<comment type="function">
    <text evidence="11">Catalyzes the transfer of the alpha-amino group from S-adenosyl-L-methionine (SAM) to 7-keto-8-aminopelargonic acid (KAPA) to form 7,8-diaminopelargonic acid (DAPA). It is the only aminotransferase known to utilize SAM as an amino donor.</text>
</comment>
<evidence type="ECO:0000256" key="9">
    <source>
        <dbReference type="ARBA" id="ARBA00022898"/>
    </source>
</evidence>
<dbReference type="EMBL" id="SHMQ01000027">
    <property type="protein sequence ID" value="RZV37915.1"/>
    <property type="molecule type" value="Genomic_DNA"/>
</dbReference>
<sequence>MSNANDNLKADLNAADIEKIDREFVWHPFTQMADWEKERNLLIERGEGVYLYDIHGNRYIDGVSSLWVNVHGHNNPEINSALKEQIDKIAHSTLLGLANVPSAILAEKLVEIAPKNLKKVFYSDSGSTSVEIAIKVAFQYFRQKGPKYKDKKKIIAATSAYHGDTIGSVSVGGIGLFHSIYKPLLFDTIRITYPYCYRCPYGLQYPDCALHCAKEAEKIIKVHAEQSCALIIEPMIQGASGMITMPVGYLKKIERACKDNGVLLILDEVATGFGRTGKMFAAFHENVLPDAMCMAKGITGGYLPMAATLFTQEIYDGFLGKHEDNKTFFHGHTYTGNQLASACAVKSIELFKKNDLLNKMKPVLKRFNEFLKRFHDLKHVGDIRNIGLMAGIELVKDKETKEPFAEHERIGHKVILKAREKGVIIRPLGDVIVLMPPLVIDEKTLETLCSVVYESIETVTSNK</sequence>
<keyword evidence="7 11" id="KW-0949">S-adenosyl-L-methionine</keyword>
<dbReference type="EC" id="2.6.1.62" evidence="11"/>
<feature type="binding site" evidence="11">
    <location>
        <begin position="332"/>
        <end position="333"/>
    </location>
    <ligand>
        <name>pyridoxal 5'-phosphate</name>
        <dbReference type="ChEBI" id="CHEBI:597326"/>
    </ligand>
</feature>
<feature type="binding site" evidence="11">
    <location>
        <position position="267"/>
    </location>
    <ligand>
        <name>pyridoxal 5'-phosphate</name>
        <dbReference type="ChEBI" id="CHEBI:597326"/>
    </ligand>
</feature>
<dbReference type="NCBIfam" id="TIGR00508">
    <property type="entry name" value="bioA"/>
    <property type="match status" value="1"/>
</dbReference>
<feature type="binding site" evidence="11">
    <location>
        <position position="161"/>
    </location>
    <ligand>
        <name>substrate</name>
    </ligand>
</feature>
<feature type="modified residue" description="N6-(pyridoxal phosphate)lysine" evidence="11">
    <location>
        <position position="296"/>
    </location>
</feature>
<comment type="subcellular location">
    <subcellularLocation>
        <location evidence="2 11">Cytoplasm</location>
    </subcellularLocation>
</comment>
<evidence type="ECO:0000313" key="12">
    <source>
        <dbReference type="EMBL" id="RZV37915.1"/>
    </source>
</evidence>
<dbReference type="PANTHER" id="PTHR42684">
    <property type="entry name" value="ADENOSYLMETHIONINE-8-AMINO-7-OXONONANOATE AMINOTRANSFERASE"/>
    <property type="match status" value="1"/>
</dbReference>
<feature type="binding site" evidence="11">
    <location>
        <position position="331"/>
    </location>
    <ligand>
        <name>substrate</name>
    </ligand>
</feature>
<evidence type="ECO:0000256" key="11">
    <source>
        <dbReference type="HAMAP-Rule" id="MF_00834"/>
    </source>
</evidence>
<feature type="binding site" evidence="11">
    <location>
        <position position="296"/>
    </location>
    <ligand>
        <name>substrate</name>
    </ligand>
</feature>
<feature type="binding site" evidence="11">
    <location>
        <begin position="126"/>
        <end position="127"/>
    </location>
    <ligand>
        <name>pyridoxal 5'-phosphate</name>
        <dbReference type="ChEBI" id="CHEBI:597326"/>
    </ligand>
</feature>
<dbReference type="CDD" id="cd00610">
    <property type="entry name" value="OAT_like"/>
    <property type="match status" value="1"/>
</dbReference>
<dbReference type="GO" id="GO:0009102">
    <property type="term" value="P:biotin biosynthetic process"/>
    <property type="evidence" value="ECO:0007669"/>
    <property type="project" value="UniProtKB-UniRule"/>
</dbReference>